<dbReference type="Gene3D" id="1.20.970.10">
    <property type="entry name" value="Transferase, Pyrimidine Nucleoside Phosphorylase, Chain C"/>
    <property type="match status" value="1"/>
</dbReference>
<reference evidence="3" key="1">
    <citation type="submission" date="2018-05" db="EMBL/GenBank/DDBJ databases">
        <authorList>
            <person name="Lanie J.A."/>
            <person name="Ng W.-L."/>
            <person name="Kazmierczak K.M."/>
            <person name="Andrzejewski T.M."/>
            <person name="Davidsen T.M."/>
            <person name="Wayne K.J."/>
            <person name="Tettelin H."/>
            <person name="Glass J.I."/>
            <person name="Rusch D."/>
            <person name="Podicherti R."/>
            <person name="Tsui H.-C.T."/>
            <person name="Winkler M.E."/>
        </authorList>
    </citation>
    <scope>NUCLEOTIDE SEQUENCE</scope>
</reference>
<evidence type="ECO:0008006" key="4">
    <source>
        <dbReference type="Google" id="ProtNLM"/>
    </source>
</evidence>
<proteinExistence type="predicted"/>
<accession>A0A383DI87</accession>
<dbReference type="SUPFAM" id="SSF47648">
    <property type="entry name" value="Nucleoside phosphorylase/phosphoribosyltransferase N-terminal domain"/>
    <property type="match status" value="1"/>
</dbReference>
<dbReference type="GO" id="GO:0016757">
    <property type="term" value="F:glycosyltransferase activity"/>
    <property type="evidence" value="ECO:0007669"/>
    <property type="project" value="UniProtKB-KW"/>
</dbReference>
<evidence type="ECO:0000313" key="3">
    <source>
        <dbReference type="EMBL" id="SVE44039.1"/>
    </source>
</evidence>
<dbReference type="AlphaFoldDB" id="A0A383DI87"/>
<keyword evidence="2" id="KW-0808">Transferase</keyword>
<organism evidence="3">
    <name type="scientific">marine metagenome</name>
    <dbReference type="NCBI Taxonomy" id="408172"/>
    <lineage>
        <taxon>unclassified sequences</taxon>
        <taxon>metagenomes</taxon>
        <taxon>ecological metagenomes</taxon>
    </lineage>
</organism>
<dbReference type="InterPro" id="IPR036320">
    <property type="entry name" value="Glycosyl_Trfase_fam3_N_dom_sf"/>
</dbReference>
<protein>
    <recommendedName>
        <fullName evidence="4">Glycosyl transferase family 3 N-terminal domain-containing protein</fullName>
    </recommendedName>
</protein>
<evidence type="ECO:0000256" key="2">
    <source>
        <dbReference type="ARBA" id="ARBA00022679"/>
    </source>
</evidence>
<name>A0A383DI87_9ZZZZ</name>
<dbReference type="EMBL" id="UINC01217441">
    <property type="protein sequence ID" value="SVE44039.1"/>
    <property type="molecule type" value="Genomic_DNA"/>
</dbReference>
<keyword evidence="1" id="KW-0328">Glycosyltransferase</keyword>
<sequence length="31" mass="3573">MDIQTAINNVINNINLNREDMHSIMQTIMKG</sequence>
<evidence type="ECO:0000256" key="1">
    <source>
        <dbReference type="ARBA" id="ARBA00022676"/>
    </source>
</evidence>
<feature type="non-terminal residue" evidence="3">
    <location>
        <position position="31"/>
    </location>
</feature>
<feature type="non-terminal residue" evidence="3">
    <location>
        <position position="1"/>
    </location>
</feature>
<gene>
    <name evidence="3" type="ORF">METZ01_LOCUS496893</name>
</gene>